<reference evidence="1 2" key="1">
    <citation type="submission" date="2017-03" db="EMBL/GenBank/DDBJ databases">
        <title>WGS assembly of Porphyra umbilicalis.</title>
        <authorList>
            <person name="Brawley S.H."/>
            <person name="Blouin N.A."/>
            <person name="Ficko-Blean E."/>
            <person name="Wheeler G.L."/>
            <person name="Lohr M."/>
            <person name="Goodson H.V."/>
            <person name="Jenkins J.W."/>
            <person name="Blaby-Haas C.E."/>
            <person name="Helliwell K.E."/>
            <person name="Chan C."/>
            <person name="Marriage T."/>
            <person name="Bhattacharya D."/>
            <person name="Klein A.S."/>
            <person name="Badis Y."/>
            <person name="Brodie J."/>
            <person name="Cao Y."/>
            <person name="Collen J."/>
            <person name="Dittami S.M."/>
            <person name="Gachon C.M."/>
            <person name="Green B.R."/>
            <person name="Karpowicz S."/>
            <person name="Kim J.W."/>
            <person name="Kudahl U."/>
            <person name="Lin S."/>
            <person name="Michel G."/>
            <person name="Mittag M."/>
            <person name="Olson B.J."/>
            <person name="Pangilinan J."/>
            <person name="Peng Y."/>
            <person name="Qiu H."/>
            <person name="Shu S."/>
            <person name="Singer J.T."/>
            <person name="Smith A.G."/>
            <person name="Sprecher B.N."/>
            <person name="Wagner V."/>
            <person name="Wang W."/>
            <person name="Wang Z.-Y."/>
            <person name="Yan J."/>
            <person name="Yarish C."/>
            <person name="Zoeuner-Riek S."/>
            <person name="Zhuang Y."/>
            <person name="Zou Y."/>
            <person name="Lindquist E.A."/>
            <person name="Grimwood J."/>
            <person name="Barry K."/>
            <person name="Rokhsar D.S."/>
            <person name="Schmutz J."/>
            <person name="Stiller J.W."/>
            <person name="Grossman A.R."/>
            <person name="Prochnik S.E."/>
        </authorList>
    </citation>
    <scope>NUCLEOTIDE SEQUENCE [LARGE SCALE GENOMIC DNA]</scope>
    <source>
        <strain evidence="1">4086291</strain>
    </source>
</reference>
<protein>
    <submittedName>
        <fullName evidence="1">Uncharacterized protein</fullName>
    </submittedName>
</protein>
<dbReference type="EMBL" id="KV918830">
    <property type="protein sequence ID" value="OSX77724.1"/>
    <property type="molecule type" value="Genomic_DNA"/>
</dbReference>
<gene>
    <name evidence="1" type="ORF">BU14_0136s0021</name>
</gene>
<accession>A0A1X6PA30</accession>
<evidence type="ECO:0000313" key="2">
    <source>
        <dbReference type="Proteomes" id="UP000218209"/>
    </source>
</evidence>
<proteinExistence type="predicted"/>
<evidence type="ECO:0000313" key="1">
    <source>
        <dbReference type="EMBL" id="OSX77724.1"/>
    </source>
</evidence>
<name>A0A1X6PA30_PORUM</name>
<keyword evidence="2" id="KW-1185">Reference proteome</keyword>
<dbReference type="Proteomes" id="UP000218209">
    <property type="component" value="Unassembled WGS sequence"/>
</dbReference>
<sequence>MPAPLVWRRGLEGEITFCPLEEWRRGLSDAVPAVNAELKRVAVANLRACLRRISSAGWEMPPLFEDASRVQRESYDGVSLASLHGPPGLGQPGVQAVTFSSLAFANEVVRQSGRKEGVQPWVRSLFAVARAHYNAWESAPPHTAAVAFDRMRREWPEAIILEEELLYDGLDIRYARCPRDIPALSALSALLRQKQDGAFAAANLVDFEFSVRGGGYLADPPLRVAKHRKRRAEAMLCGLASPIRASWMAATEPGHAAAMTPLPGVFVDTGLPTMPLLPWLAEYVYSYLRDASHPMWTMLTTELTADCAAVWFYQLRRNGVLVKVTPELLAAFGRLPVNELQEGVPPGRALAFVNCLVGALVFPWEQVKTRVEAGGVGLDARAVAVSYLPLSDYGFAAYEKLPSFPVAV</sequence>
<dbReference type="AlphaFoldDB" id="A0A1X6PA30"/>
<organism evidence="1 2">
    <name type="scientific">Porphyra umbilicalis</name>
    <name type="common">Purple laver</name>
    <name type="synonym">Red alga</name>
    <dbReference type="NCBI Taxonomy" id="2786"/>
    <lineage>
        <taxon>Eukaryota</taxon>
        <taxon>Rhodophyta</taxon>
        <taxon>Bangiophyceae</taxon>
        <taxon>Bangiales</taxon>
        <taxon>Bangiaceae</taxon>
        <taxon>Porphyra</taxon>
    </lineage>
</organism>